<dbReference type="GO" id="GO:0005783">
    <property type="term" value="C:endoplasmic reticulum"/>
    <property type="evidence" value="ECO:0007669"/>
    <property type="project" value="TreeGrafter"/>
</dbReference>
<dbReference type="PRINTS" id="PR00625">
    <property type="entry name" value="JDOMAIN"/>
</dbReference>
<comment type="subunit">
    <text evidence="5">Interacts with HSPA5/BiP; interaction is direct. Interacts with ERN1/IRE1 (via the luminal region). Interacts with DERL1.</text>
</comment>
<dbReference type="SUPFAM" id="SSF46565">
    <property type="entry name" value="Chaperone J-domain"/>
    <property type="match status" value="1"/>
</dbReference>
<evidence type="ECO:0000313" key="7">
    <source>
        <dbReference type="Ensembl" id="ENSNMLP00000009097.1"/>
    </source>
</evidence>
<reference evidence="7" key="2">
    <citation type="submission" date="2025-09" db="UniProtKB">
        <authorList>
            <consortium name="Ensembl"/>
        </authorList>
    </citation>
    <scope>IDENTIFICATION</scope>
</reference>
<sequence length="155" mass="17769">MAATGLQEAKARNYYDALSVEPSATLNQIKKAFRSLALKYHPDKNKNAEAEESFREIAEAYKVLSSSENRKLYDRLGHKAFVKNTSGVSQEEQWPHFDDIFHFLTKICLGWTQISCGLFRMTLITTYFRVLTSLMCFQTVTTSLMKTIILNKINT</sequence>
<protein>
    <recommendedName>
        <fullName evidence="2">DnaJ homolog subfamily B member 9</fullName>
    </recommendedName>
    <alternativeName>
        <fullName evidence="3">Endoplasmic reticulum DNA J domain-containing protein 4</fullName>
    </alternativeName>
</protein>
<evidence type="ECO:0000256" key="4">
    <source>
        <dbReference type="ARBA" id="ARBA00045428"/>
    </source>
</evidence>
<dbReference type="SMART" id="SM00271">
    <property type="entry name" value="DnaJ"/>
    <property type="match status" value="1"/>
</dbReference>
<dbReference type="InterPro" id="IPR036869">
    <property type="entry name" value="J_dom_sf"/>
</dbReference>
<accession>A0A8C6SPW1</accession>
<evidence type="ECO:0000256" key="5">
    <source>
        <dbReference type="ARBA" id="ARBA00046365"/>
    </source>
</evidence>
<evidence type="ECO:0000256" key="3">
    <source>
        <dbReference type="ARBA" id="ARBA00041533"/>
    </source>
</evidence>
<dbReference type="PANTHER" id="PTHR44360:SF1">
    <property type="entry name" value="DNAJ HOMOLOG SUBFAMILY B MEMBER 9"/>
    <property type="match status" value="1"/>
</dbReference>
<evidence type="ECO:0000313" key="8">
    <source>
        <dbReference type="Proteomes" id="UP000694523"/>
    </source>
</evidence>
<dbReference type="GO" id="GO:0051087">
    <property type="term" value="F:protein-folding chaperone binding"/>
    <property type="evidence" value="ECO:0007669"/>
    <property type="project" value="TreeGrafter"/>
</dbReference>
<dbReference type="Ensembl" id="ENSNMLT00000010302.1">
    <property type="protein sequence ID" value="ENSNMLP00000009097.1"/>
    <property type="gene ID" value="ENSNMLG00000006364.1"/>
</dbReference>
<name>A0A8C6SPW1_9GOBI</name>
<dbReference type="Pfam" id="PF00226">
    <property type="entry name" value="DnaJ"/>
    <property type="match status" value="1"/>
</dbReference>
<reference evidence="7" key="1">
    <citation type="submission" date="2025-08" db="UniProtKB">
        <authorList>
            <consortium name="Ensembl"/>
        </authorList>
    </citation>
    <scope>IDENTIFICATION</scope>
</reference>
<comment type="function">
    <text evidence="4">Co-chaperone for Hsp70 protein HSPA5/BiP that acts as a key repressor of the ERN1/IRE1-mediated unfolded protein response (UPR). J domain-containing co-chaperones stimulate the ATPase activity of Hsp70 proteins and are required for efficient substrate recognition by Hsp70 proteins. In the unstressed endoplasmic reticulum, interacts with the luminal region of ERN1/IRE1 and selectively recruits HSPA5/BiP: HSPA5/BiP disrupts the dimerization of the active ERN1/IRE1 luminal region, thereby inactivating ERN1/IRE1. Also involved in endoplasmic reticulum-associated degradation (ERAD) of misfolded proteins. Required for survival of B-cell progenitors and normal antibody production.</text>
</comment>
<dbReference type="PROSITE" id="PS50076">
    <property type="entry name" value="DNAJ_2"/>
    <property type="match status" value="1"/>
</dbReference>
<dbReference type="Proteomes" id="UP000694523">
    <property type="component" value="Unplaced"/>
</dbReference>
<evidence type="ECO:0000256" key="1">
    <source>
        <dbReference type="ARBA" id="ARBA00023186"/>
    </source>
</evidence>
<proteinExistence type="predicted"/>
<keyword evidence="1" id="KW-0143">Chaperone</keyword>
<evidence type="ECO:0000256" key="2">
    <source>
        <dbReference type="ARBA" id="ARBA00040158"/>
    </source>
</evidence>
<dbReference type="GO" id="GO:0051787">
    <property type="term" value="F:misfolded protein binding"/>
    <property type="evidence" value="ECO:0007669"/>
    <property type="project" value="TreeGrafter"/>
</dbReference>
<dbReference type="GO" id="GO:0036503">
    <property type="term" value="P:ERAD pathway"/>
    <property type="evidence" value="ECO:0007669"/>
    <property type="project" value="TreeGrafter"/>
</dbReference>
<keyword evidence="8" id="KW-1185">Reference proteome</keyword>
<feature type="domain" description="J" evidence="6">
    <location>
        <begin position="13"/>
        <end position="77"/>
    </location>
</feature>
<dbReference type="InterPro" id="IPR001623">
    <property type="entry name" value="DnaJ_domain"/>
</dbReference>
<organism evidence="7 8">
    <name type="scientific">Neogobius melanostomus</name>
    <name type="common">round goby</name>
    <dbReference type="NCBI Taxonomy" id="47308"/>
    <lineage>
        <taxon>Eukaryota</taxon>
        <taxon>Metazoa</taxon>
        <taxon>Chordata</taxon>
        <taxon>Craniata</taxon>
        <taxon>Vertebrata</taxon>
        <taxon>Euteleostomi</taxon>
        <taxon>Actinopterygii</taxon>
        <taxon>Neopterygii</taxon>
        <taxon>Teleostei</taxon>
        <taxon>Neoteleostei</taxon>
        <taxon>Acanthomorphata</taxon>
        <taxon>Gobiaria</taxon>
        <taxon>Gobiiformes</taxon>
        <taxon>Gobioidei</taxon>
        <taxon>Gobiidae</taxon>
        <taxon>Benthophilinae</taxon>
        <taxon>Neogobiini</taxon>
        <taxon>Neogobius</taxon>
    </lineage>
</organism>
<dbReference type="CDD" id="cd06257">
    <property type="entry name" value="DnaJ"/>
    <property type="match status" value="1"/>
</dbReference>
<evidence type="ECO:0000259" key="6">
    <source>
        <dbReference type="PROSITE" id="PS50076"/>
    </source>
</evidence>
<dbReference type="AlphaFoldDB" id="A0A8C6SPW1"/>
<dbReference type="Gene3D" id="1.10.287.110">
    <property type="entry name" value="DnaJ domain"/>
    <property type="match status" value="1"/>
</dbReference>
<dbReference type="PANTHER" id="PTHR44360">
    <property type="entry name" value="DNAJ HOMOLOG SUBFAMILY B MEMBER 9"/>
    <property type="match status" value="1"/>
</dbReference>
<dbReference type="InterPro" id="IPR051948">
    <property type="entry name" value="Hsp70_co-chaperone_J-domain"/>
</dbReference>